<evidence type="ECO:0000259" key="1">
    <source>
        <dbReference type="SMART" id="SM00460"/>
    </source>
</evidence>
<gene>
    <name evidence="2" type="ORF">NSPWAT_0586</name>
</gene>
<dbReference type="InterPro" id="IPR002931">
    <property type="entry name" value="Transglutaminase-like"/>
</dbReference>
<dbReference type="PANTHER" id="PTHR33490">
    <property type="entry name" value="BLR5614 PROTEIN-RELATED"/>
    <property type="match status" value="1"/>
</dbReference>
<reference evidence="2 3" key="1">
    <citation type="submission" date="2022-09" db="EMBL/GenBank/DDBJ databases">
        <authorList>
            <person name="Kop L."/>
        </authorList>
    </citation>
    <scope>NUCLEOTIDE SEQUENCE [LARGE SCALE GENOMIC DNA]</scope>
    <source>
        <strain evidence="2 3">347</strain>
    </source>
</reference>
<protein>
    <submittedName>
        <fullName evidence="2">TGc domain-containing protein</fullName>
    </submittedName>
</protein>
<accession>A0ABM9HBD5</accession>
<dbReference type="SUPFAM" id="SSF54001">
    <property type="entry name" value="Cysteine proteinases"/>
    <property type="match status" value="1"/>
</dbReference>
<dbReference type="Gene3D" id="3.10.620.30">
    <property type="match status" value="1"/>
</dbReference>
<dbReference type="InterPro" id="IPR038765">
    <property type="entry name" value="Papain-like_cys_pep_sf"/>
</dbReference>
<sequence length="480" mass="53311">MLKRGTLIAVWVVAVLMAGLAESAPIVERDDWSGTYFNGQKMGFNRAVVTVRPDEIRVHTQMFFRLEAGGAEQVTSISQDTRLTPDLKLKTFSLLQEIMGSRQRIEAHVEGSQLLYKITTSGYSKEKSMDLPADAIPASTAWLNLIHAGLEVGRKGTMTLLIEPFQMTSLLVYEVLRQETIDHRGKPVETFVVKQEYAGIKTYTWATVDGTVLRERTLQGFESVHEPASVARELPPEVMSVSNFITLSLVKTDKPIAAARTLKELKLSLRNLTGPDAIPNDHRQQVLDAAKEEGGDYQATLLIRQEPAHPAQKVGFPLDGEATRPYLEDSSQIQSEHPMIRALAKELKGESADPWRVALDINKWVYSNIEKVLVDAFTAVDALNTRRGECQSHTNLYTAIARAAGIPTRVVNGIVYSEDFNGFVYHAWPEVFVGEWRALDPTLGQEGVDATHIKLSEGNTQGSLKLMEFVGRLGIDVLEK</sequence>
<keyword evidence="3" id="KW-1185">Reference proteome</keyword>
<proteinExistence type="predicted"/>
<dbReference type="Proteomes" id="UP001157733">
    <property type="component" value="Chromosome"/>
</dbReference>
<feature type="domain" description="Transglutaminase-like" evidence="1">
    <location>
        <begin position="382"/>
        <end position="443"/>
    </location>
</feature>
<evidence type="ECO:0000313" key="2">
    <source>
        <dbReference type="EMBL" id="CAI2717445.1"/>
    </source>
</evidence>
<dbReference type="Pfam" id="PF01841">
    <property type="entry name" value="Transglut_core"/>
    <property type="match status" value="1"/>
</dbReference>
<name>A0ABM9HBD5_9BACT</name>
<evidence type="ECO:0000313" key="3">
    <source>
        <dbReference type="Proteomes" id="UP001157733"/>
    </source>
</evidence>
<dbReference type="EMBL" id="OX336137">
    <property type="protein sequence ID" value="CAI2717445.1"/>
    <property type="molecule type" value="Genomic_DNA"/>
</dbReference>
<dbReference type="SMART" id="SM00460">
    <property type="entry name" value="TGc"/>
    <property type="match status" value="1"/>
</dbReference>
<organism evidence="2 3">
    <name type="scientific">Nitrospina watsonii</name>
    <dbReference type="NCBI Taxonomy" id="1323948"/>
    <lineage>
        <taxon>Bacteria</taxon>
        <taxon>Pseudomonadati</taxon>
        <taxon>Nitrospinota/Tectimicrobiota group</taxon>
        <taxon>Nitrospinota</taxon>
        <taxon>Nitrospinia</taxon>
        <taxon>Nitrospinales</taxon>
        <taxon>Nitrospinaceae</taxon>
        <taxon>Nitrospina</taxon>
    </lineage>
</organism>
<dbReference type="PANTHER" id="PTHR33490:SF3">
    <property type="entry name" value="CONSERVED INTEGRAL MEMBRANE PROTEIN"/>
    <property type="match status" value="1"/>
</dbReference>